<evidence type="ECO:0000313" key="3">
    <source>
        <dbReference type="Proteomes" id="UP000750711"/>
    </source>
</evidence>
<name>A0A9P8LAF5_9PEZI</name>
<sequence>MSEPKENKKAFWLFSRFSRSKESVSAAASVMGTLGAVGKLSLSDNSAATSKNLQAASIKLGEYLETQDQDDDGVEDVVSMSRWVEKTELYPNSSYGVGKLEEASIPHFHRNLINLAAISSKEVYAKRENLKMVKSSKFAATGPPALELPAELFGGSIKATSIRLYEVDSEQGSRVPVVVVAVRGTASIHDWMSAQRAADKVGGKIRELILSMESSRAPHLLLTGHSAGGAVAALLHAHTSHVSTPGANGSSELRNLATKFASVHLVTFGAPPTTSPALPPPKATTNPPAFLGIINEGDPIPRAGKKYINALLQLYVAPAPKPPIAPLDLPEMSLRNAGTVLVLLRKAKPTTSQEVEPVFWRLQASGPGSIDTMLYGDPRVHSMVVYLRKLGLLEK</sequence>
<dbReference type="SUPFAM" id="SSF53474">
    <property type="entry name" value="alpha/beta-Hydrolases"/>
    <property type="match status" value="1"/>
</dbReference>
<organism evidence="2 3">
    <name type="scientific">Trichoglossum hirsutum</name>
    <dbReference type="NCBI Taxonomy" id="265104"/>
    <lineage>
        <taxon>Eukaryota</taxon>
        <taxon>Fungi</taxon>
        <taxon>Dikarya</taxon>
        <taxon>Ascomycota</taxon>
        <taxon>Pezizomycotina</taxon>
        <taxon>Geoglossomycetes</taxon>
        <taxon>Geoglossales</taxon>
        <taxon>Geoglossaceae</taxon>
        <taxon>Trichoglossum</taxon>
    </lineage>
</organism>
<feature type="domain" description="Fungal lipase-type" evidence="1">
    <location>
        <begin position="201"/>
        <end position="303"/>
    </location>
</feature>
<dbReference type="Gene3D" id="3.40.50.1820">
    <property type="entry name" value="alpha/beta hydrolase"/>
    <property type="match status" value="1"/>
</dbReference>
<protein>
    <recommendedName>
        <fullName evidence="1">Fungal lipase-type domain-containing protein</fullName>
    </recommendedName>
</protein>
<dbReference type="InterPro" id="IPR002921">
    <property type="entry name" value="Fungal_lipase-type"/>
</dbReference>
<evidence type="ECO:0000259" key="1">
    <source>
        <dbReference type="Pfam" id="PF01764"/>
    </source>
</evidence>
<keyword evidence="3" id="KW-1185">Reference proteome</keyword>
<dbReference type="EMBL" id="JAGHQM010000775">
    <property type="protein sequence ID" value="KAH0558667.1"/>
    <property type="molecule type" value="Genomic_DNA"/>
</dbReference>
<dbReference type="Pfam" id="PF01764">
    <property type="entry name" value="Lipase_3"/>
    <property type="match status" value="1"/>
</dbReference>
<dbReference type="InterPro" id="IPR029058">
    <property type="entry name" value="AB_hydrolase_fold"/>
</dbReference>
<gene>
    <name evidence="2" type="ORF">GP486_004680</name>
</gene>
<reference evidence="2" key="1">
    <citation type="submission" date="2021-03" db="EMBL/GenBank/DDBJ databases">
        <title>Comparative genomics and phylogenomic investigation of the class Geoglossomycetes provide insights into ecological specialization and systematics.</title>
        <authorList>
            <person name="Melie T."/>
            <person name="Pirro S."/>
            <person name="Miller A.N."/>
            <person name="Quandt A."/>
        </authorList>
    </citation>
    <scope>NUCLEOTIDE SEQUENCE</scope>
    <source>
        <strain evidence="2">CAQ_001_2017</strain>
    </source>
</reference>
<proteinExistence type="predicted"/>
<dbReference type="GO" id="GO:0006629">
    <property type="term" value="P:lipid metabolic process"/>
    <property type="evidence" value="ECO:0007669"/>
    <property type="project" value="InterPro"/>
</dbReference>
<dbReference type="AlphaFoldDB" id="A0A9P8LAF5"/>
<dbReference type="Proteomes" id="UP000750711">
    <property type="component" value="Unassembled WGS sequence"/>
</dbReference>
<comment type="caution">
    <text evidence="2">The sequence shown here is derived from an EMBL/GenBank/DDBJ whole genome shotgun (WGS) entry which is preliminary data.</text>
</comment>
<accession>A0A9P8LAF5</accession>
<evidence type="ECO:0000313" key="2">
    <source>
        <dbReference type="EMBL" id="KAH0558667.1"/>
    </source>
</evidence>